<dbReference type="InterPro" id="IPR032567">
    <property type="entry name" value="RTL1-rel"/>
</dbReference>
<proteinExistence type="predicted"/>
<keyword evidence="1" id="KW-0732">Signal</keyword>
<evidence type="ECO:0000313" key="3">
    <source>
        <dbReference type="Proteomes" id="UP001151760"/>
    </source>
</evidence>
<dbReference type="Gene3D" id="3.10.10.10">
    <property type="entry name" value="HIV Type 1 Reverse Transcriptase, subunit A, domain 1"/>
    <property type="match status" value="1"/>
</dbReference>
<keyword evidence="3" id="KW-1185">Reference proteome</keyword>
<evidence type="ECO:0008006" key="4">
    <source>
        <dbReference type="Google" id="ProtNLM"/>
    </source>
</evidence>
<dbReference type="SUPFAM" id="SSF56672">
    <property type="entry name" value="DNA/RNA polymerases"/>
    <property type="match status" value="1"/>
</dbReference>
<accession>A0ABQ5HPR0</accession>
<reference evidence="2" key="1">
    <citation type="journal article" date="2022" name="Int. J. Mol. Sci.">
        <title>Draft Genome of Tanacetum Coccineum: Genomic Comparison of Closely Related Tanacetum-Family Plants.</title>
        <authorList>
            <person name="Yamashiro T."/>
            <person name="Shiraishi A."/>
            <person name="Nakayama K."/>
            <person name="Satake H."/>
        </authorList>
    </citation>
    <scope>NUCLEOTIDE SEQUENCE</scope>
</reference>
<reference evidence="2" key="2">
    <citation type="submission" date="2022-01" db="EMBL/GenBank/DDBJ databases">
        <authorList>
            <person name="Yamashiro T."/>
            <person name="Shiraishi A."/>
            <person name="Satake H."/>
            <person name="Nakayama K."/>
        </authorList>
    </citation>
    <scope>NUCLEOTIDE SEQUENCE</scope>
</reference>
<dbReference type="Proteomes" id="UP001151760">
    <property type="component" value="Unassembled WGS sequence"/>
</dbReference>
<comment type="caution">
    <text evidence="2">The sequence shown here is derived from an EMBL/GenBank/DDBJ whole genome shotgun (WGS) entry which is preliminary data.</text>
</comment>
<dbReference type="PANTHER" id="PTHR15503">
    <property type="entry name" value="LDOC1 RELATED"/>
    <property type="match status" value="1"/>
</dbReference>
<dbReference type="EMBL" id="BQNB010019864">
    <property type="protein sequence ID" value="GJT89830.1"/>
    <property type="molecule type" value="Genomic_DNA"/>
</dbReference>
<gene>
    <name evidence="2" type="ORF">Tco_1078675</name>
</gene>
<protein>
    <recommendedName>
        <fullName evidence="4">Retrotransposon gag domain-containing protein</fullName>
    </recommendedName>
</protein>
<name>A0ABQ5HPR0_9ASTR</name>
<feature type="chain" id="PRO_5046891684" description="Retrotransposon gag domain-containing protein" evidence="1">
    <location>
        <begin position="16"/>
        <end position="552"/>
    </location>
</feature>
<evidence type="ECO:0000256" key="1">
    <source>
        <dbReference type="SAM" id="SignalP"/>
    </source>
</evidence>
<organism evidence="2 3">
    <name type="scientific">Tanacetum coccineum</name>
    <dbReference type="NCBI Taxonomy" id="301880"/>
    <lineage>
        <taxon>Eukaryota</taxon>
        <taxon>Viridiplantae</taxon>
        <taxon>Streptophyta</taxon>
        <taxon>Embryophyta</taxon>
        <taxon>Tracheophyta</taxon>
        <taxon>Spermatophyta</taxon>
        <taxon>Magnoliopsida</taxon>
        <taxon>eudicotyledons</taxon>
        <taxon>Gunneridae</taxon>
        <taxon>Pentapetalae</taxon>
        <taxon>asterids</taxon>
        <taxon>campanulids</taxon>
        <taxon>Asterales</taxon>
        <taxon>Asteraceae</taxon>
        <taxon>Asteroideae</taxon>
        <taxon>Anthemideae</taxon>
        <taxon>Anthemidinae</taxon>
        <taxon>Tanacetum</taxon>
    </lineage>
</organism>
<dbReference type="InterPro" id="IPR043502">
    <property type="entry name" value="DNA/RNA_pol_sf"/>
</dbReference>
<evidence type="ECO:0000313" key="2">
    <source>
        <dbReference type="EMBL" id="GJT89830.1"/>
    </source>
</evidence>
<dbReference type="PANTHER" id="PTHR15503:SF45">
    <property type="entry name" value="RNA-DIRECTED DNA POLYMERASE HOMOLOG"/>
    <property type="match status" value="1"/>
</dbReference>
<feature type="signal peptide" evidence="1">
    <location>
        <begin position="1"/>
        <end position="15"/>
    </location>
</feature>
<sequence length="552" mass="61007">MAAATEALIFAVVIALPSSPPPSPLTLLSSLLLQIPSSPLLVISSPLPLPSPHTYTSSTYAGVPLSHRAAMIRSGAASPSTHHSSEIPSPPLLLLFTTHIDDILKANMPLRKRARVTAPTGSFVDTVDATAGRLMSREVGYMITDVLDDMVGDIEGRAPTTLEDLSQRVTDLAATLAQDTHEIDRRYHLHTAMLLESGTRYARQAWSQVMDCNKAVHVELQAYRVEKMALRRNTTTTPMTDAQIKTLIAQGVSTALDEYEATRGSGNGDDSHDSRTGGRRKCLLLLSEPIMESVFQISNCTIACQIKFATCTLHGNALTWWNSHVKTFSHEVAYGMTLKALKKMMIDKYYPRGEIKKLEIKLMFPEESDKVEKYVCGLPNMIQGSVMVSKPKTMQNAIDFAIELMDQKIWPLQEGLLKVKEQESGKSSWEWSFVSTAFSSLIDIIPTALDHDYDVELADGKIIGVNTIIRGCTLKFLNHLFNIDLMPVELVFLEDLLGILPIRQVEFWIDLIPGAAPVARAPYRLASSKMKELSDQLQELSDKGFIRPSSSP</sequence>